<dbReference type="EMBL" id="KE145370">
    <property type="protein sequence ID" value="EPE27053.1"/>
    <property type="molecule type" value="Genomic_DNA"/>
</dbReference>
<feature type="compositionally biased region" description="Low complexity" evidence="1">
    <location>
        <begin position="41"/>
        <end position="54"/>
    </location>
</feature>
<gene>
    <name evidence="2" type="ORF">GLAREA_02967</name>
</gene>
<feature type="compositionally biased region" description="Polar residues" evidence="1">
    <location>
        <begin position="869"/>
        <end position="880"/>
    </location>
</feature>
<dbReference type="NCBIfam" id="TIGR01571">
    <property type="entry name" value="A_thal_Cys_rich"/>
    <property type="match status" value="1"/>
</dbReference>
<feature type="compositionally biased region" description="Polar residues" evidence="1">
    <location>
        <begin position="816"/>
        <end position="827"/>
    </location>
</feature>
<dbReference type="AlphaFoldDB" id="S3DKG7"/>
<protein>
    <recommendedName>
        <fullName evidence="4">PLAC8 family protein</fullName>
    </recommendedName>
</protein>
<name>S3DKG7_GLAL2</name>
<reference evidence="2 3" key="1">
    <citation type="journal article" date="2013" name="BMC Genomics">
        <title>Genomics-driven discovery of the pneumocandin biosynthetic gene cluster in the fungus Glarea lozoyensis.</title>
        <authorList>
            <person name="Chen L."/>
            <person name="Yue Q."/>
            <person name="Zhang X."/>
            <person name="Xiang M."/>
            <person name="Wang C."/>
            <person name="Li S."/>
            <person name="Che Y."/>
            <person name="Ortiz-Lopez F.J."/>
            <person name="Bills G.F."/>
            <person name="Liu X."/>
            <person name="An Z."/>
        </authorList>
    </citation>
    <scope>NUCLEOTIDE SEQUENCE [LARGE SCALE GENOMIC DNA]</scope>
    <source>
        <strain evidence="3">ATCC 20868 / MF5171</strain>
    </source>
</reference>
<dbReference type="GeneID" id="19462023"/>
<feature type="region of interest" description="Disordered" evidence="1">
    <location>
        <begin position="312"/>
        <end position="375"/>
    </location>
</feature>
<evidence type="ECO:0000313" key="2">
    <source>
        <dbReference type="EMBL" id="EPE27053.1"/>
    </source>
</evidence>
<feature type="compositionally biased region" description="Basic and acidic residues" evidence="1">
    <location>
        <begin position="334"/>
        <end position="346"/>
    </location>
</feature>
<feature type="compositionally biased region" description="Basic and acidic residues" evidence="1">
    <location>
        <begin position="362"/>
        <end position="375"/>
    </location>
</feature>
<accession>S3DKG7</accession>
<organism evidence="2 3">
    <name type="scientific">Glarea lozoyensis (strain ATCC 20868 / MF5171)</name>
    <dbReference type="NCBI Taxonomy" id="1116229"/>
    <lineage>
        <taxon>Eukaryota</taxon>
        <taxon>Fungi</taxon>
        <taxon>Dikarya</taxon>
        <taxon>Ascomycota</taxon>
        <taxon>Pezizomycotina</taxon>
        <taxon>Leotiomycetes</taxon>
        <taxon>Helotiales</taxon>
        <taxon>Helotiaceae</taxon>
        <taxon>Glarea</taxon>
    </lineage>
</organism>
<evidence type="ECO:0000256" key="1">
    <source>
        <dbReference type="SAM" id="MobiDB-lite"/>
    </source>
</evidence>
<feature type="region of interest" description="Disordered" evidence="1">
    <location>
        <begin position="935"/>
        <end position="981"/>
    </location>
</feature>
<dbReference type="HOGENOM" id="CLU_297909_0_0_1"/>
<feature type="compositionally biased region" description="Basic residues" evidence="1">
    <location>
        <begin position="951"/>
        <end position="961"/>
    </location>
</feature>
<feature type="region of interest" description="Disordered" evidence="1">
    <location>
        <begin position="467"/>
        <end position="489"/>
    </location>
</feature>
<proteinExistence type="predicted"/>
<dbReference type="OrthoDB" id="1045822at2759"/>
<dbReference type="RefSeq" id="XP_008086243.1">
    <property type="nucleotide sequence ID" value="XM_008088052.1"/>
</dbReference>
<dbReference type="Proteomes" id="UP000016922">
    <property type="component" value="Unassembled WGS sequence"/>
</dbReference>
<dbReference type="Pfam" id="PF04749">
    <property type="entry name" value="PLAC8"/>
    <property type="match status" value="1"/>
</dbReference>
<feature type="region of interest" description="Disordered" evidence="1">
    <location>
        <begin position="531"/>
        <end position="561"/>
    </location>
</feature>
<feature type="region of interest" description="Disordered" evidence="1">
    <location>
        <begin position="869"/>
        <end position="894"/>
    </location>
</feature>
<sequence length="1010" mass="110341">MEPPSINHAPFHNAPSMKNTLSTVGTLTKVSANLSHRNSLTTTTTTATPLQTTPPRKHNVLTKEPKNNVPSLDGSRIPPRAAVPYTTAGADDSETYPHWMAGFCIEPRGDALTCFQAVFCPCFLYGKTQWRIKRFSRGQNGFDDAWETSEGCNGYCLGCLGVRIVFPLFSFVPIMMLRTSVRGVYGIAGNNADDCLISFFCQPCVLAQSDREVRAREGSHGLRTDRSYKRYKRSIDNHPPGLNPPMTYASPPAQIDTIPGNSQRGTHEIGFLSEQSPASANVVVQPVVPPTKADGGGKSTISTLSGFLNKMRGKRRSKLSSAHLSDGDEDGEELLGHQEPNTREKLPQSWTAGSHRANNTEQEEKQPVSDDKLQNREVVIVETSNGQHMLKCRNHQKSTSGSYQRVEQQSWLETQTSADLASDSGARSVADHTLQHRLSQCESVDSSETVQQHPLNDCRPFTLATSQTTSIAQHDRPNSSSKTTTNIHGPGEKQALLVCENSNVTELQQKISKFRQTHTLTVCEDISKPTIDESTTTEAGNTTSAQPNVTETHGGNDQHNLSDCVSIGPALEVSHTLAIYEESNLSAAQQQNVSSCHELIQCSSAISQQNKSEQHDLAGCVDIVTQKPANDHTLETCERKNQLQHLKIASHHSIEECTSGTSFDIVAQHEMAECDVDTDLSSPKRHTLIECESDNQTSRSIQPVSHVLTGCESKDTVVITSQHGLKDCKFESGISTPVGHSLLSCEGKNQKQIKEAQSLTEMNLLIGDITEKSGFGQNMSEGSNDPVGFKARAMGVLNDIVPTSGKNNKGRPPINRLSSCPNPSSDFSPPAEGVTSNHQAENAQLTNRGEETISFDHQNKVRYGNGKSLSFEQQESTGSGSIKFKTGTRREMKRIRSEEVLKDKAEQKSKKSELARKMVESLEEEEFINQISLAQNTPERPNTVGPGHIKSPTRAKLGMRRTKSDYGQTALSDDEEEEEMSGVLVAHDNKPNPGSGLTSFFAKLTGKGSA</sequence>
<keyword evidence="3" id="KW-1185">Reference proteome</keyword>
<feature type="compositionally biased region" description="Polar residues" evidence="1">
    <location>
        <begin position="467"/>
        <end position="487"/>
    </location>
</feature>
<feature type="region of interest" description="Disordered" evidence="1">
    <location>
        <begin position="800"/>
        <end position="838"/>
    </location>
</feature>
<dbReference type="KEGG" id="glz:GLAREA_02967"/>
<evidence type="ECO:0000313" key="3">
    <source>
        <dbReference type="Proteomes" id="UP000016922"/>
    </source>
</evidence>
<evidence type="ECO:0008006" key="4">
    <source>
        <dbReference type="Google" id="ProtNLM"/>
    </source>
</evidence>
<feature type="region of interest" description="Disordered" evidence="1">
    <location>
        <begin position="36"/>
        <end position="77"/>
    </location>
</feature>
<dbReference type="InterPro" id="IPR006461">
    <property type="entry name" value="PLAC_motif_containing"/>
</dbReference>
<dbReference type="eggNOG" id="ENOG502S5E0">
    <property type="taxonomic scope" value="Eukaryota"/>
</dbReference>
<feature type="compositionally biased region" description="Polar residues" evidence="1">
    <location>
        <begin position="532"/>
        <end position="561"/>
    </location>
</feature>
<dbReference type="PANTHER" id="PTHR15907">
    <property type="entry name" value="DUF614 FAMILY PROTEIN-RELATED"/>
    <property type="match status" value="1"/>
</dbReference>
<dbReference type="STRING" id="1116229.S3DKG7"/>
<feature type="compositionally biased region" description="Polar residues" evidence="1">
    <location>
        <begin position="348"/>
        <end position="360"/>
    </location>
</feature>